<evidence type="ECO:0000256" key="1">
    <source>
        <dbReference type="ARBA" id="ARBA00001968"/>
    </source>
</evidence>
<organism evidence="4 5">
    <name type="scientific">Daphnia galeata</name>
    <dbReference type="NCBI Taxonomy" id="27404"/>
    <lineage>
        <taxon>Eukaryota</taxon>
        <taxon>Metazoa</taxon>
        <taxon>Ecdysozoa</taxon>
        <taxon>Arthropoda</taxon>
        <taxon>Crustacea</taxon>
        <taxon>Branchiopoda</taxon>
        <taxon>Diplostraca</taxon>
        <taxon>Cladocera</taxon>
        <taxon>Anomopoda</taxon>
        <taxon>Daphniidae</taxon>
        <taxon>Daphnia</taxon>
    </lineage>
</organism>
<dbReference type="GO" id="GO:0046872">
    <property type="term" value="F:metal ion binding"/>
    <property type="evidence" value="ECO:0007669"/>
    <property type="project" value="UniProtKB-KW"/>
</dbReference>
<comment type="cofactor">
    <cofactor evidence="1">
        <name>a divalent metal cation</name>
        <dbReference type="ChEBI" id="CHEBI:60240"/>
    </cofactor>
</comment>
<name>A0A8J2RE21_9CRUS</name>
<keyword evidence="5" id="KW-1185">Reference proteome</keyword>
<dbReference type="Pfam" id="PF13359">
    <property type="entry name" value="DDE_Tnp_4"/>
    <property type="match status" value="1"/>
</dbReference>
<evidence type="ECO:0000313" key="4">
    <source>
        <dbReference type="EMBL" id="CAH0100140.1"/>
    </source>
</evidence>
<accession>A0A8J2RE21</accession>
<dbReference type="Proteomes" id="UP000789390">
    <property type="component" value="Unassembled WGS sequence"/>
</dbReference>
<comment type="caution">
    <text evidence="4">The sequence shown here is derived from an EMBL/GenBank/DDBJ whole genome shotgun (WGS) entry which is preliminary data.</text>
</comment>
<keyword evidence="2" id="KW-0479">Metal-binding</keyword>
<evidence type="ECO:0000259" key="3">
    <source>
        <dbReference type="Pfam" id="PF13359"/>
    </source>
</evidence>
<evidence type="ECO:0000256" key="2">
    <source>
        <dbReference type="ARBA" id="ARBA00022723"/>
    </source>
</evidence>
<feature type="domain" description="DDE Tnp4" evidence="3">
    <location>
        <begin position="5"/>
        <end position="88"/>
    </location>
</feature>
<protein>
    <recommendedName>
        <fullName evidence="3">DDE Tnp4 domain-containing protein</fullName>
    </recommendedName>
</protein>
<gene>
    <name evidence="4" type="ORF">DGAL_LOCUS2315</name>
</gene>
<proteinExistence type="predicted"/>
<reference evidence="4" key="1">
    <citation type="submission" date="2021-11" db="EMBL/GenBank/DDBJ databases">
        <authorList>
            <person name="Schell T."/>
        </authorList>
    </citation>
    <scope>NUCLEOTIDE SEQUENCE</scope>
    <source>
        <strain evidence="4">M5</strain>
    </source>
</reference>
<dbReference type="AlphaFoldDB" id="A0A8J2RE21"/>
<sequence>MKLPSYTSRKCKTTIKLQIVSTHDLEIIIDAVVGFPGILGDARVLRLSPLSRALGAKFVRSNYHILGDTAYPLRQHLLVPFRNNHELEDQKWPSIELLRGTDRLWKEHLAY</sequence>
<dbReference type="InterPro" id="IPR027806">
    <property type="entry name" value="HARBI1_dom"/>
</dbReference>
<evidence type="ECO:0000313" key="5">
    <source>
        <dbReference type="Proteomes" id="UP000789390"/>
    </source>
</evidence>
<dbReference type="OrthoDB" id="6379513at2759"/>
<dbReference type="EMBL" id="CAKKLH010000032">
    <property type="protein sequence ID" value="CAH0100140.1"/>
    <property type="molecule type" value="Genomic_DNA"/>
</dbReference>